<proteinExistence type="inferred from homology"/>
<dbReference type="InterPro" id="IPR004090">
    <property type="entry name" value="Chemotax_Me-accpt_rcpt"/>
</dbReference>
<dbReference type="SMART" id="SM00283">
    <property type="entry name" value="MA"/>
    <property type="match status" value="1"/>
</dbReference>
<comment type="similarity">
    <text evidence="6">Belongs to the methyl-accepting chemotaxis (MCP) protein family.</text>
</comment>
<keyword evidence="4 9" id="KW-0472">Membrane</keyword>
<evidence type="ECO:0000313" key="12">
    <source>
        <dbReference type="EMBL" id="MBD1391251.1"/>
    </source>
</evidence>
<dbReference type="SUPFAM" id="SSF58104">
    <property type="entry name" value="Methyl-accepting chemotaxis protein (MCP) signaling domain"/>
    <property type="match status" value="1"/>
</dbReference>
<comment type="subcellular location">
    <subcellularLocation>
        <location evidence="1">Membrane</location>
        <topology evidence="1">Multi-pass membrane protein</topology>
    </subcellularLocation>
</comment>
<evidence type="ECO:0000256" key="7">
    <source>
        <dbReference type="PROSITE-ProRule" id="PRU00284"/>
    </source>
</evidence>
<dbReference type="RefSeq" id="WP_191146309.1">
    <property type="nucleotide sequence ID" value="NZ_JACXAF010000033.1"/>
</dbReference>
<reference evidence="12" key="1">
    <citation type="submission" date="2020-09" db="EMBL/GenBank/DDBJ databases">
        <title>A novel bacterium of genus Neiella, isolated from South China Sea.</title>
        <authorList>
            <person name="Huang H."/>
            <person name="Mo K."/>
            <person name="Hu Y."/>
        </authorList>
    </citation>
    <scope>NUCLEOTIDE SEQUENCE</scope>
    <source>
        <strain evidence="12">HB171785</strain>
    </source>
</reference>
<keyword evidence="5 7" id="KW-0807">Transducer</keyword>
<feature type="coiled-coil region" evidence="8">
    <location>
        <begin position="80"/>
        <end position="114"/>
    </location>
</feature>
<evidence type="ECO:0000256" key="2">
    <source>
        <dbReference type="ARBA" id="ARBA00022692"/>
    </source>
</evidence>
<dbReference type="FunFam" id="1.10.287.950:FF:000001">
    <property type="entry name" value="Methyl-accepting chemotaxis sensory transducer"/>
    <property type="match status" value="1"/>
</dbReference>
<dbReference type="InterPro" id="IPR004089">
    <property type="entry name" value="MCPsignal_dom"/>
</dbReference>
<feature type="transmembrane region" description="Helical" evidence="9">
    <location>
        <begin position="314"/>
        <end position="334"/>
    </location>
</feature>
<name>A0A8J6QSM2_9GAMM</name>
<dbReference type="AlphaFoldDB" id="A0A8J6QSM2"/>
<dbReference type="GO" id="GO:0016020">
    <property type="term" value="C:membrane"/>
    <property type="evidence" value="ECO:0007669"/>
    <property type="project" value="UniProtKB-SubCell"/>
</dbReference>
<dbReference type="PANTHER" id="PTHR32089">
    <property type="entry name" value="METHYL-ACCEPTING CHEMOTAXIS PROTEIN MCPB"/>
    <property type="match status" value="1"/>
</dbReference>
<dbReference type="InterPro" id="IPR013587">
    <property type="entry name" value="Nitrate/nitrite_sensing"/>
</dbReference>
<dbReference type="PROSITE" id="PS50111">
    <property type="entry name" value="CHEMOTAXIS_TRANSDUC_2"/>
    <property type="match status" value="1"/>
</dbReference>
<evidence type="ECO:0000256" key="4">
    <source>
        <dbReference type="ARBA" id="ARBA00023136"/>
    </source>
</evidence>
<sequence>MLGSHFQLRVKLTHLIAFLVFIPLLVLVIMLVRAVLAAHQQVAQAEDRQSMVALVAVMDGVAHQHAVERGLTAGFLGSKGTKLRAELSSQRAKADNAERELAEYAQQSHLVKQSPAIEKAIVGVQRLLREKGRVRQLVDRLDPSAGAFAYYSNVNRQALNGLQTAMLQLSDPTLGNEVEGLRLLLWLKERAGQARGAMNGAYASRKVSPLKFADIQFYINEINELQKLIDMRMPQPWQGQYQQILQQSSWRQVAQLEQEFLAQANLNAVEGPEPSVWFGLATDRIKLIKAEADQLSAFLSSQATEQAQDSRQALWLYVVLSVLMVVVVVVITSATMSSTARRVQGIRNVLASATLNKDLSGRTKETAADELGVIGSSIDQMMQELSDIIDRVVEISTNTSATTAQIDDASNRASDCTSQHHSQTDQIASAITEMAQSSEEIAGLTEKTSVLTGEAEQRGSFSQNKTAEAKQSIEHLVASLSESNQVVNELAKTAEEVSSILDTISGISEQTNLLALNAAIEAARAGELGRGFAVVADEVRSLATKSQQATEEIRSVIGAIHNSAESAIEHMSSSVETGGRSMSLFDESMTALQELFEEIQQVRSMNEQISTAAQEQSCVAQEISERVVDAVAYSNQTLTAVAETRQISGELKKSGDELMSRVAGFHTLAK</sequence>
<evidence type="ECO:0000256" key="5">
    <source>
        <dbReference type="ARBA" id="ARBA00023224"/>
    </source>
</evidence>
<dbReference type="GO" id="GO:0004888">
    <property type="term" value="F:transmembrane signaling receptor activity"/>
    <property type="evidence" value="ECO:0007669"/>
    <property type="project" value="InterPro"/>
</dbReference>
<protein>
    <submittedName>
        <fullName evidence="12">Methyl-accepting chemotaxis protein</fullName>
    </submittedName>
</protein>
<evidence type="ECO:0000259" key="10">
    <source>
        <dbReference type="PROSITE" id="PS50111"/>
    </source>
</evidence>
<evidence type="ECO:0000256" key="1">
    <source>
        <dbReference type="ARBA" id="ARBA00004141"/>
    </source>
</evidence>
<dbReference type="EMBL" id="JACXAF010000033">
    <property type="protein sequence ID" value="MBD1391251.1"/>
    <property type="molecule type" value="Genomic_DNA"/>
</dbReference>
<gene>
    <name evidence="12" type="ORF">IC617_17630</name>
</gene>
<comment type="caution">
    <text evidence="12">The sequence shown here is derived from an EMBL/GenBank/DDBJ whole genome shotgun (WGS) entry which is preliminary data.</text>
</comment>
<evidence type="ECO:0000259" key="11">
    <source>
        <dbReference type="PROSITE" id="PS50885"/>
    </source>
</evidence>
<keyword evidence="8" id="KW-0175">Coiled coil</keyword>
<keyword evidence="13" id="KW-1185">Reference proteome</keyword>
<evidence type="ECO:0000256" key="6">
    <source>
        <dbReference type="ARBA" id="ARBA00029447"/>
    </source>
</evidence>
<keyword evidence="3 9" id="KW-1133">Transmembrane helix</keyword>
<evidence type="ECO:0000256" key="8">
    <source>
        <dbReference type="SAM" id="Coils"/>
    </source>
</evidence>
<dbReference type="Pfam" id="PF08376">
    <property type="entry name" value="NIT"/>
    <property type="match status" value="1"/>
</dbReference>
<evidence type="ECO:0000256" key="9">
    <source>
        <dbReference type="SAM" id="Phobius"/>
    </source>
</evidence>
<feature type="domain" description="Methyl-accepting transducer" evidence="10">
    <location>
        <begin position="395"/>
        <end position="631"/>
    </location>
</feature>
<dbReference type="GO" id="GO:0006935">
    <property type="term" value="P:chemotaxis"/>
    <property type="evidence" value="ECO:0007669"/>
    <property type="project" value="InterPro"/>
</dbReference>
<dbReference type="InterPro" id="IPR003660">
    <property type="entry name" value="HAMP_dom"/>
</dbReference>
<dbReference type="Gene3D" id="1.10.287.950">
    <property type="entry name" value="Methyl-accepting chemotaxis protein"/>
    <property type="match status" value="1"/>
</dbReference>
<dbReference type="SMART" id="SM00304">
    <property type="entry name" value="HAMP"/>
    <property type="match status" value="1"/>
</dbReference>
<feature type="domain" description="HAMP" evidence="11">
    <location>
        <begin position="337"/>
        <end position="390"/>
    </location>
</feature>
<dbReference type="PANTHER" id="PTHR32089:SF119">
    <property type="entry name" value="METHYL-ACCEPTING CHEMOTAXIS PROTEIN CTPL"/>
    <property type="match status" value="1"/>
</dbReference>
<dbReference type="PROSITE" id="PS50885">
    <property type="entry name" value="HAMP"/>
    <property type="match status" value="1"/>
</dbReference>
<dbReference type="Proteomes" id="UP000638014">
    <property type="component" value="Unassembled WGS sequence"/>
</dbReference>
<organism evidence="12 13">
    <name type="scientific">Neiella litorisoli</name>
    <dbReference type="NCBI Taxonomy" id="2771431"/>
    <lineage>
        <taxon>Bacteria</taxon>
        <taxon>Pseudomonadati</taxon>
        <taxon>Pseudomonadota</taxon>
        <taxon>Gammaproteobacteria</taxon>
        <taxon>Alteromonadales</taxon>
        <taxon>Echinimonadaceae</taxon>
        <taxon>Neiella</taxon>
    </lineage>
</organism>
<keyword evidence="2 9" id="KW-0812">Transmembrane</keyword>
<accession>A0A8J6QSM2</accession>
<dbReference type="GO" id="GO:0007165">
    <property type="term" value="P:signal transduction"/>
    <property type="evidence" value="ECO:0007669"/>
    <property type="project" value="UniProtKB-KW"/>
</dbReference>
<evidence type="ECO:0000256" key="3">
    <source>
        <dbReference type="ARBA" id="ARBA00022989"/>
    </source>
</evidence>
<feature type="transmembrane region" description="Helical" evidence="9">
    <location>
        <begin position="12"/>
        <end position="36"/>
    </location>
</feature>
<dbReference type="Pfam" id="PF00015">
    <property type="entry name" value="MCPsignal"/>
    <property type="match status" value="1"/>
</dbReference>
<evidence type="ECO:0000313" key="13">
    <source>
        <dbReference type="Proteomes" id="UP000638014"/>
    </source>
</evidence>
<dbReference type="PRINTS" id="PR00260">
    <property type="entry name" value="CHEMTRNSDUCR"/>
</dbReference>